<evidence type="ECO:0000256" key="1">
    <source>
        <dbReference type="SAM" id="MobiDB-lite"/>
    </source>
</evidence>
<reference evidence="4 5" key="1">
    <citation type="submission" date="2009-03" db="EMBL/GenBank/DDBJ databases">
        <title>Comparison of the complete genome sequences of Rhodococcus erythropolis PR4 and Rhodococcus opacus B4.</title>
        <authorList>
            <person name="Takarada H."/>
            <person name="Sekine M."/>
            <person name="Hosoyama A."/>
            <person name="Yamada R."/>
            <person name="Fujisawa T."/>
            <person name="Omata S."/>
            <person name="Shimizu A."/>
            <person name="Tsukatani N."/>
            <person name="Tanikawa S."/>
            <person name="Fujita N."/>
            <person name="Harayama S."/>
        </authorList>
    </citation>
    <scope>NUCLEOTIDE SEQUENCE [LARGE SCALE GENOMIC DNA]</scope>
    <source>
        <strain evidence="4 5">B4</strain>
    </source>
</reference>
<dbReference type="Gene3D" id="6.10.30.10">
    <property type="match status" value="1"/>
</dbReference>
<dbReference type="InterPro" id="IPR022002">
    <property type="entry name" value="ChsH2_Znr"/>
</dbReference>
<accession>C1B5Y7</accession>
<dbReference type="HOGENOM" id="CLU_119412_1_2_11"/>
<dbReference type="STRING" id="632772.ROP_71510"/>
<dbReference type="InterPro" id="IPR002878">
    <property type="entry name" value="ChsH2_C"/>
</dbReference>
<dbReference type="PANTHER" id="PTHR34075:SF5">
    <property type="entry name" value="BLR3430 PROTEIN"/>
    <property type="match status" value="1"/>
</dbReference>
<feature type="region of interest" description="Disordered" evidence="1">
    <location>
        <begin position="1"/>
        <end position="20"/>
    </location>
</feature>
<dbReference type="RefSeq" id="WP_015890816.1">
    <property type="nucleotide sequence ID" value="NC_012522.1"/>
</dbReference>
<name>C1B5Y7_RHOOB</name>
<proteinExistence type="predicted"/>
<dbReference type="KEGG" id="rop:ROP_71510"/>
<dbReference type="PANTHER" id="PTHR34075">
    <property type="entry name" value="BLR3430 PROTEIN"/>
    <property type="match status" value="1"/>
</dbReference>
<sequence>MPDQTSAAPAEKPRADIPTIENESRPYWDAAKGGRLLIAQCNACGKVHHYPRPFCPRCWSEDVVQVEASGRGTLYTYSTVYVNDLHPFKGRLPYVVAIVELEEGPRLMTNIEGCEPSDLEVGMPVQVDFRAITEDIDATVFRPAGV</sequence>
<evidence type="ECO:0008006" key="6">
    <source>
        <dbReference type="Google" id="ProtNLM"/>
    </source>
</evidence>
<dbReference type="AlphaFoldDB" id="C1B5Y7"/>
<dbReference type="InterPro" id="IPR052513">
    <property type="entry name" value="Thioester_dehydratase-like"/>
</dbReference>
<feature type="domain" description="ChsH2 rubredoxin-like zinc ribbon" evidence="3">
    <location>
        <begin position="28"/>
        <end position="63"/>
    </location>
</feature>
<dbReference type="Pfam" id="PF01796">
    <property type="entry name" value="OB_ChsH2_C"/>
    <property type="match status" value="1"/>
</dbReference>
<protein>
    <recommendedName>
        <fullName evidence="6">Zn-ribbon domain-containing OB-fold protein</fullName>
    </recommendedName>
</protein>
<evidence type="ECO:0000259" key="3">
    <source>
        <dbReference type="Pfam" id="PF12172"/>
    </source>
</evidence>
<dbReference type="EMBL" id="AP011115">
    <property type="protein sequence ID" value="BAH55398.1"/>
    <property type="molecule type" value="Genomic_DNA"/>
</dbReference>
<evidence type="ECO:0000313" key="5">
    <source>
        <dbReference type="Proteomes" id="UP000002212"/>
    </source>
</evidence>
<organism evidence="4 5">
    <name type="scientific">Rhodococcus opacus (strain B4)</name>
    <dbReference type="NCBI Taxonomy" id="632772"/>
    <lineage>
        <taxon>Bacteria</taxon>
        <taxon>Bacillati</taxon>
        <taxon>Actinomycetota</taxon>
        <taxon>Actinomycetes</taxon>
        <taxon>Mycobacteriales</taxon>
        <taxon>Nocardiaceae</taxon>
        <taxon>Rhodococcus</taxon>
    </lineage>
</organism>
<dbReference type="InterPro" id="IPR012340">
    <property type="entry name" value="NA-bd_OB-fold"/>
</dbReference>
<evidence type="ECO:0000313" key="4">
    <source>
        <dbReference type="EMBL" id="BAH55398.1"/>
    </source>
</evidence>
<dbReference type="Proteomes" id="UP000002212">
    <property type="component" value="Chromosome"/>
</dbReference>
<evidence type="ECO:0000259" key="2">
    <source>
        <dbReference type="Pfam" id="PF01796"/>
    </source>
</evidence>
<gene>
    <name evidence="4" type="ordered locus">ROP_71510</name>
</gene>
<dbReference type="SUPFAM" id="SSF50249">
    <property type="entry name" value="Nucleic acid-binding proteins"/>
    <property type="match status" value="1"/>
</dbReference>
<dbReference type="Pfam" id="PF12172">
    <property type="entry name" value="zf-ChsH2"/>
    <property type="match status" value="1"/>
</dbReference>
<feature type="domain" description="ChsH2 C-terminal OB-fold" evidence="2">
    <location>
        <begin position="66"/>
        <end position="130"/>
    </location>
</feature>
<dbReference type="PATRIC" id="fig|632772.20.peg.7463"/>